<dbReference type="Pfam" id="PF25183">
    <property type="entry name" value="OMP_b-brl_4"/>
    <property type="match status" value="1"/>
</dbReference>
<keyword evidence="5 8" id="KW-0732">Signal</keyword>
<dbReference type="InterPro" id="IPR057601">
    <property type="entry name" value="Oar-like_b-barrel"/>
</dbReference>
<evidence type="ECO:0000256" key="4">
    <source>
        <dbReference type="ARBA" id="ARBA00022692"/>
    </source>
</evidence>
<name>A0A239LUA3_9BACT</name>
<evidence type="ECO:0000259" key="10">
    <source>
        <dbReference type="Pfam" id="PF25183"/>
    </source>
</evidence>
<evidence type="ECO:0000256" key="1">
    <source>
        <dbReference type="ARBA" id="ARBA00004571"/>
    </source>
</evidence>
<dbReference type="GO" id="GO:0044718">
    <property type="term" value="P:siderophore transmembrane transport"/>
    <property type="evidence" value="ECO:0007669"/>
    <property type="project" value="TreeGrafter"/>
</dbReference>
<feature type="domain" description="TonB-dependent receptor plug" evidence="9">
    <location>
        <begin position="139"/>
        <end position="238"/>
    </location>
</feature>
<accession>A0A239LUA3</accession>
<keyword evidence="11" id="KW-0675">Receptor</keyword>
<organism evidence="11 12">
    <name type="scientific">Granulicella rosea</name>
    <dbReference type="NCBI Taxonomy" id="474952"/>
    <lineage>
        <taxon>Bacteria</taxon>
        <taxon>Pseudomonadati</taxon>
        <taxon>Acidobacteriota</taxon>
        <taxon>Terriglobia</taxon>
        <taxon>Terriglobales</taxon>
        <taxon>Acidobacteriaceae</taxon>
        <taxon>Granulicella</taxon>
    </lineage>
</organism>
<keyword evidence="7" id="KW-0998">Cell outer membrane</keyword>
<dbReference type="Gene3D" id="2.40.170.20">
    <property type="entry name" value="TonB-dependent receptor, beta-barrel domain"/>
    <property type="match status" value="1"/>
</dbReference>
<dbReference type="GO" id="GO:0015344">
    <property type="term" value="F:siderophore uptake transmembrane transporter activity"/>
    <property type="evidence" value="ECO:0007669"/>
    <property type="project" value="TreeGrafter"/>
</dbReference>
<dbReference type="InterPro" id="IPR012910">
    <property type="entry name" value="Plug_dom"/>
</dbReference>
<comment type="subcellular location">
    <subcellularLocation>
        <location evidence="1">Cell outer membrane</location>
        <topology evidence="1">Multi-pass membrane protein</topology>
    </subcellularLocation>
</comment>
<dbReference type="GO" id="GO:0030246">
    <property type="term" value="F:carbohydrate binding"/>
    <property type="evidence" value="ECO:0007669"/>
    <property type="project" value="InterPro"/>
</dbReference>
<evidence type="ECO:0000259" key="9">
    <source>
        <dbReference type="Pfam" id="PF07715"/>
    </source>
</evidence>
<proteinExistence type="predicted"/>
<protein>
    <submittedName>
        <fullName evidence="11">TonB-dependent Receptor Plug Domain</fullName>
    </submittedName>
</protein>
<dbReference type="Pfam" id="PF13620">
    <property type="entry name" value="CarboxypepD_reg"/>
    <property type="match status" value="1"/>
</dbReference>
<dbReference type="InterPro" id="IPR039426">
    <property type="entry name" value="TonB-dep_rcpt-like"/>
</dbReference>
<evidence type="ECO:0000256" key="3">
    <source>
        <dbReference type="ARBA" id="ARBA00022452"/>
    </source>
</evidence>
<dbReference type="OrthoDB" id="97893at2"/>
<dbReference type="EMBL" id="FZOU01000007">
    <property type="protein sequence ID" value="SNT33458.1"/>
    <property type="molecule type" value="Genomic_DNA"/>
</dbReference>
<dbReference type="InterPro" id="IPR036942">
    <property type="entry name" value="Beta-barrel_TonB_sf"/>
</dbReference>
<dbReference type="Gene3D" id="2.60.40.1120">
    <property type="entry name" value="Carboxypeptidase-like, regulatory domain"/>
    <property type="match status" value="1"/>
</dbReference>
<evidence type="ECO:0000256" key="5">
    <source>
        <dbReference type="ARBA" id="ARBA00022729"/>
    </source>
</evidence>
<dbReference type="InterPro" id="IPR037066">
    <property type="entry name" value="Plug_dom_sf"/>
</dbReference>
<dbReference type="SUPFAM" id="SSF56935">
    <property type="entry name" value="Porins"/>
    <property type="match status" value="1"/>
</dbReference>
<dbReference type="Proteomes" id="UP000198356">
    <property type="component" value="Unassembled WGS sequence"/>
</dbReference>
<keyword evidence="3" id="KW-1134">Transmembrane beta strand</keyword>
<evidence type="ECO:0000256" key="7">
    <source>
        <dbReference type="ARBA" id="ARBA00023237"/>
    </source>
</evidence>
<evidence type="ECO:0000313" key="12">
    <source>
        <dbReference type="Proteomes" id="UP000198356"/>
    </source>
</evidence>
<dbReference type="Pfam" id="PF07715">
    <property type="entry name" value="Plug"/>
    <property type="match status" value="1"/>
</dbReference>
<evidence type="ECO:0000256" key="6">
    <source>
        <dbReference type="ARBA" id="ARBA00023136"/>
    </source>
</evidence>
<dbReference type="RefSeq" id="WP_089409864.1">
    <property type="nucleotide sequence ID" value="NZ_FZOU01000007.1"/>
</dbReference>
<keyword evidence="4" id="KW-0812">Transmembrane</keyword>
<keyword evidence="2" id="KW-0813">Transport</keyword>
<sequence length="1157" mass="122600">MSKFMNKAALLLAAACICTVPALAQSSTQGAIGGTVFDNTSAVVPGAIVTIHNDATAAELTLTADGSGFFKAPLLEPGTYTVTVKATGFGKVVTKSVLVTVSQLTEVDAHVAAGATDSTVEVTAEAPVLNFDSPDFAAQLNTRALEDIPVNNLRWSALALTTPGVVSDSNGFGLVSVRGISPLLNNVLIDGADDNQAYYSEERGRTREAYSTPPESIREFQVNTGVYAAEFGRAAGGVINSVTKSGGNAIHGQAYFLDRESAWGAYNPYTTNTVGTQNPTTGAYTFTTSPYKPSDSRRIWGFTAGGPIIKDKLFWQYTYDQHHRNFPGTAKANSPSAFFTQPDPATVTGGNTVIPTGSSVVYTCNLATGYLAPATGTVAAPAVDAQACALAAREGGVGSSYSAGATAFSAGLASFLPDLGNVPRTGDQEVNMAKVDYRLNSRNSVSLLYNRLRWDSPGGVQTQSTNNYAIDTFGTDFVKLDYGVAKLTTMISGLISNELLYQYGRELNDEGQQPLSAYSKANLAGTGASAGNTPEVALATGSGFYLGSPYYSYRKALPDERKWQIGDTLYVSHGNHSLKFGVDMVHNADLINNTYESNGVYTYGYVGNYLADLYNAAANKGTCNSTGLAVATATASAVGAFPCYTNFAQGFGNPIYGITTLDYGIFAQDNWKVTPRLTIQAGARYDYEKLPGHSANAALTTPATLGAFTFTPYAGLTNTPSDKNNIGPRLGFAYDVFGTGKTVVRGGYGMYYGRITNGILLNVLLNTGSPNGQFTATLKPATYYCNGTTVACTGTATVATSAPIIPNIISGGTPPTPSSYYLANNLQDPMVHQFDLVVQQELGHGTVLSLSYLGALGRELTNFVNTNLNPATMVNTTITIADPSNGKSPIAAGTQFVVPVYTSYINTAFTSITKVTSNVNSSYHGGVVEIQNRSLKSLQFDVNYVWSHALDYNQNATTTTATNTQYDPNGSQATDYGNSIYNVPNRVAGYALYNFPNLGAKNWASYALNDWALNTSFQAQNGLPYSASLTGTVAGGLNSSSWNGSGGGSYVPVIGRNTYKYPRDVVQDIRLQKQVSFTERYKLEGRVDLYNMYNHQNVTAVSTGAYALTSSGTATTATYQSGVAGTGTTQFGIPTNSNSSGFLYTSRQIQIGFKFLF</sequence>
<dbReference type="InterPro" id="IPR013784">
    <property type="entry name" value="Carb-bd-like_fold"/>
</dbReference>
<gene>
    <name evidence="11" type="ORF">SAMN05421770_107260</name>
</gene>
<feature type="chain" id="PRO_5013190037" evidence="8">
    <location>
        <begin position="25"/>
        <end position="1157"/>
    </location>
</feature>
<dbReference type="PANTHER" id="PTHR30069:SF29">
    <property type="entry name" value="HEMOGLOBIN AND HEMOGLOBIN-HAPTOGLOBIN-BINDING PROTEIN 1-RELATED"/>
    <property type="match status" value="1"/>
</dbReference>
<evidence type="ECO:0000256" key="8">
    <source>
        <dbReference type="SAM" id="SignalP"/>
    </source>
</evidence>
<evidence type="ECO:0000256" key="2">
    <source>
        <dbReference type="ARBA" id="ARBA00022448"/>
    </source>
</evidence>
<keyword evidence="12" id="KW-1185">Reference proteome</keyword>
<evidence type="ECO:0000313" key="11">
    <source>
        <dbReference type="EMBL" id="SNT33458.1"/>
    </source>
</evidence>
<feature type="signal peptide" evidence="8">
    <location>
        <begin position="1"/>
        <end position="24"/>
    </location>
</feature>
<reference evidence="11 12" key="1">
    <citation type="submission" date="2017-06" db="EMBL/GenBank/DDBJ databases">
        <authorList>
            <person name="Kim H.J."/>
            <person name="Triplett B.A."/>
        </authorList>
    </citation>
    <scope>NUCLEOTIDE SEQUENCE [LARGE SCALE GENOMIC DNA]</scope>
    <source>
        <strain evidence="11 12">DSM 18704</strain>
    </source>
</reference>
<dbReference type="PANTHER" id="PTHR30069">
    <property type="entry name" value="TONB-DEPENDENT OUTER MEMBRANE RECEPTOR"/>
    <property type="match status" value="1"/>
</dbReference>
<dbReference type="Gene3D" id="2.170.130.10">
    <property type="entry name" value="TonB-dependent receptor, plug domain"/>
    <property type="match status" value="1"/>
</dbReference>
<dbReference type="AlphaFoldDB" id="A0A239LUA3"/>
<dbReference type="SUPFAM" id="SSF49452">
    <property type="entry name" value="Starch-binding domain-like"/>
    <property type="match status" value="1"/>
</dbReference>
<dbReference type="GO" id="GO:0009279">
    <property type="term" value="C:cell outer membrane"/>
    <property type="evidence" value="ECO:0007669"/>
    <property type="project" value="UniProtKB-SubCell"/>
</dbReference>
<feature type="domain" description="TonB-dependent transporter Oar-like beta-barrel" evidence="10">
    <location>
        <begin position="242"/>
        <end position="1150"/>
    </location>
</feature>
<keyword evidence="6" id="KW-0472">Membrane</keyword>